<dbReference type="Gene3D" id="2.60.210.10">
    <property type="entry name" value="Apoptosis, Tumor Necrosis Factor Receptor Associated Protein 2, Chain A"/>
    <property type="match status" value="1"/>
</dbReference>
<organism evidence="3 4">
    <name type="scientific">Strongyloides venezuelensis</name>
    <name type="common">Threadworm</name>
    <dbReference type="NCBI Taxonomy" id="75913"/>
    <lineage>
        <taxon>Eukaryota</taxon>
        <taxon>Metazoa</taxon>
        <taxon>Ecdysozoa</taxon>
        <taxon>Nematoda</taxon>
        <taxon>Chromadorea</taxon>
        <taxon>Rhabditida</taxon>
        <taxon>Tylenchina</taxon>
        <taxon>Panagrolaimomorpha</taxon>
        <taxon>Strongyloidoidea</taxon>
        <taxon>Strongyloididae</taxon>
        <taxon>Strongyloides</taxon>
    </lineage>
</organism>
<dbReference type="PROSITE" id="PS50144">
    <property type="entry name" value="MATH"/>
    <property type="match status" value="1"/>
</dbReference>
<name>A0A0K0F353_STRVS</name>
<reference evidence="3" key="1">
    <citation type="submission" date="2014-07" db="EMBL/GenBank/DDBJ databases">
        <authorList>
            <person name="Martin A.A"/>
            <person name="De Silva N."/>
        </authorList>
    </citation>
    <scope>NUCLEOTIDE SEQUENCE</scope>
</reference>
<evidence type="ECO:0000259" key="1">
    <source>
        <dbReference type="PROSITE" id="PS50097"/>
    </source>
</evidence>
<dbReference type="InterPro" id="IPR002083">
    <property type="entry name" value="MATH/TRAF_dom"/>
</dbReference>
<evidence type="ECO:0000313" key="3">
    <source>
        <dbReference type="Proteomes" id="UP000035680"/>
    </source>
</evidence>
<dbReference type="SUPFAM" id="SSF54695">
    <property type="entry name" value="POZ domain"/>
    <property type="match status" value="1"/>
</dbReference>
<dbReference type="InterPro" id="IPR008974">
    <property type="entry name" value="TRAF-like"/>
</dbReference>
<proteinExistence type="predicted"/>
<dbReference type="InterPro" id="IPR011333">
    <property type="entry name" value="SKP1/BTB/POZ_sf"/>
</dbReference>
<reference evidence="4" key="2">
    <citation type="submission" date="2015-08" db="UniProtKB">
        <authorList>
            <consortium name="WormBaseParasite"/>
        </authorList>
    </citation>
    <scope>IDENTIFICATION</scope>
</reference>
<dbReference type="PANTHER" id="PTHR24413">
    <property type="entry name" value="SPECKLE-TYPE POZ PROTEIN"/>
    <property type="match status" value="1"/>
</dbReference>
<dbReference type="AlphaFoldDB" id="A0A0K0F353"/>
<dbReference type="SUPFAM" id="SSF49599">
    <property type="entry name" value="TRAF domain-like"/>
    <property type="match status" value="1"/>
</dbReference>
<dbReference type="Gene3D" id="3.30.710.10">
    <property type="entry name" value="Potassium Channel Kv1.1, Chain A"/>
    <property type="match status" value="1"/>
</dbReference>
<accession>A0A0K0F353</accession>
<feature type="domain" description="MATH" evidence="2">
    <location>
        <begin position="1"/>
        <end position="38"/>
    </location>
</feature>
<evidence type="ECO:0000259" key="2">
    <source>
        <dbReference type="PROSITE" id="PS50144"/>
    </source>
</evidence>
<dbReference type="Proteomes" id="UP000035680">
    <property type="component" value="Unassembled WGS sequence"/>
</dbReference>
<protein>
    <submittedName>
        <fullName evidence="4">Speckle-type POZ protein-like (inferred by orthology to a human protein)</fullName>
    </submittedName>
</protein>
<dbReference type="GO" id="GO:0030163">
    <property type="term" value="P:protein catabolic process"/>
    <property type="evidence" value="ECO:0007669"/>
    <property type="project" value="UniProtKB-ARBA"/>
</dbReference>
<dbReference type="STRING" id="75913.A0A0K0F353"/>
<keyword evidence="3" id="KW-1185">Reference proteome</keyword>
<dbReference type="WBParaSite" id="SVE_0323500.1">
    <property type="protein sequence ID" value="SVE_0323500.1"/>
    <property type="gene ID" value="SVE_0323500"/>
</dbReference>
<dbReference type="Pfam" id="PF00651">
    <property type="entry name" value="BTB"/>
    <property type="match status" value="1"/>
</dbReference>
<evidence type="ECO:0000313" key="4">
    <source>
        <dbReference type="WBParaSite" id="SVE_0323500.1"/>
    </source>
</evidence>
<dbReference type="Gene3D" id="1.25.40.420">
    <property type="match status" value="1"/>
</dbReference>
<feature type="domain" description="BTB" evidence="1">
    <location>
        <begin position="78"/>
        <end position="145"/>
    </location>
</feature>
<sequence>MWELDMGLGFSQFVKRDFLLNESNGLLTNNKLTIQCEAEITDLKTENHDNPQTSMNISTPQSKLSFDYGNLYDSSSFYDCVIKVEDTEIKSQKAILATRSPAFHDIFINASDESQTNIIEIKDFNVEVVEKMLKYIYKDEVSDIQDMANEIFEIANEYKLDGLKAISEQSMCDSLTIDNVLERFALSDKYPTERLKKCCEELIIKNIDHLKETEEWQKYIHSNPSLLERLLFKSHTISSTESSSEDAKKE</sequence>
<dbReference type="PROSITE" id="PS50097">
    <property type="entry name" value="BTB"/>
    <property type="match status" value="1"/>
</dbReference>
<dbReference type="InterPro" id="IPR000210">
    <property type="entry name" value="BTB/POZ_dom"/>
</dbReference>
<dbReference type="SMART" id="SM00225">
    <property type="entry name" value="BTB"/>
    <property type="match status" value="1"/>
</dbReference>